<accession>A0AAU9JXL1</accession>
<feature type="coiled-coil region" evidence="1">
    <location>
        <begin position="148"/>
        <end position="217"/>
    </location>
</feature>
<keyword evidence="3" id="KW-1185">Reference proteome</keyword>
<proteinExistence type="predicted"/>
<dbReference type="Proteomes" id="UP001162131">
    <property type="component" value="Unassembled WGS sequence"/>
</dbReference>
<reference evidence="2" key="1">
    <citation type="submission" date="2021-09" db="EMBL/GenBank/DDBJ databases">
        <authorList>
            <consortium name="AG Swart"/>
            <person name="Singh M."/>
            <person name="Singh A."/>
            <person name="Seah K."/>
            <person name="Emmerich C."/>
        </authorList>
    </citation>
    <scope>NUCLEOTIDE SEQUENCE</scope>
    <source>
        <strain evidence="2">ATCC30299</strain>
    </source>
</reference>
<evidence type="ECO:0000313" key="3">
    <source>
        <dbReference type="Proteomes" id="UP001162131"/>
    </source>
</evidence>
<name>A0AAU9JXL1_9CILI</name>
<gene>
    <name evidence="2" type="ORF">BSTOLATCC_MIC53176</name>
</gene>
<evidence type="ECO:0000313" key="2">
    <source>
        <dbReference type="EMBL" id="CAG9331096.1"/>
    </source>
</evidence>
<dbReference type="EMBL" id="CAJZBQ010000053">
    <property type="protein sequence ID" value="CAG9331096.1"/>
    <property type="molecule type" value="Genomic_DNA"/>
</dbReference>
<protein>
    <submittedName>
        <fullName evidence="2">Uncharacterized protein</fullName>
    </submittedName>
</protein>
<keyword evidence="1" id="KW-0175">Coiled coil</keyword>
<evidence type="ECO:0000256" key="1">
    <source>
        <dbReference type="SAM" id="Coils"/>
    </source>
</evidence>
<organism evidence="2 3">
    <name type="scientific">Blepharisma stoltei</name>
    <dbReference type="NCBI Taxonomy" id="1481888"/>
    <lineage>
        <taxon>Eukaryota</taxon>
        <taxon>Sar</taxon>
        <taxon>Alveolata</taxon>
        <taxon>Ciliophora</taxon>
        <taxon>Postciliodesmatophora</taxon>
        <taxon>Heterotrichea</taxon>
        <taxon>Heterotrichida</taxon>
        <taxon>Blepharismidae</taxon>
        <taxon>Blepharisma</taxon>
    </lineage>
</organism>
<sequence length="351" mass="40752">MNISPNKSLNHIRSITPTHKSLLKDDDRIFKYTVRNRISKEESYDLANKTEQNIELKSDQMISPRIKRSKSTGVPKPVDKENKLNQTGRLSRERRQWNKEAYVEWKITSFSKSSDTEEETLANRRIIAQLTAEKLKLQAEQTSFQSTINSLNNLLEAQQLKLEEQNFKMKKIYEALKFCEKKIDEQKIEIGNYKSGIEELEKELQSAKLKMNDLAKVNSYKSAQERNDYQTLVTKYTSIVEELRNTDVWILQLLGLIGSRDLASAYDLGLGKRSLIEERIKLSDLELRQLRAELFFEQFKSAALPSNTPYLIPKSDNRKNEYYSIKKSGKGLVKRQKTKEVPKDTANSNVF</sequence>
<dbReference type="AlphaFoldDB" id="A0AAU9JXL1"/>
<comment type="caution">
    <text evidence="2">The sequence shown here is derived from an EMBL/GenBank/DDBJ whole genome shotgun (WGS) entry which is preliminary data.</text>
</comment>